<name>A0A4V1Q471_9AGAR</name>
<reference evidence="1 2" key="1">
    <citation type="submission" date="2019-01" db="EMBL/GenBank/DDBJ databases">
        <title>Draft genome sequence of Psathyrella aberdarensis IHI B618.</title>
        <authorList>
            <person name="Buettner E."/>
            <person name="Kellner H."/>
        </authorList>
    </citation>
    <scope>NUCLEOTIDE SEQUENCE [LARGE SCALE GENOMIC DNA]</scope>
    <source>
        <strain evidence="1 2">IHI B618</strain>
    </source>
</reference>
<dbReference type="OrthoDB" id="2369050at2759"/>
<dbReference type="AlphaFoldDB" id="A0A4V1Q471"/>
<gene>
    <name evidence="1" type="ORF">EST38_g4779</name>
</gene>
<dbReference type="EMBL" id="SDEE01000122">
    <property type="protein sequence ID" value="RXW21068.1"/>
    <property type="molecule type" value="Genomic_DNA"/>
</dbReference>
<organism evidence="1 2">
    <name type="scientific">Candolleomyces aberdarensis</name>
    <dbReference type="NCBI Taxonomy" id="2316362"/>
    <lineage>
        <taxon>Eukaryota</taxon>
        <taxon>Fungi</taxon>
        <taxon>Dikarya</taxon>
        <taxon>Basidiomycota</taxon>
        <taxon>Agaricomycotina</taxon>
        <taxon>Agaricomycetes</taxon>
        <taxon>Agaricomycetidae</taxon>
        <taxon>Agaricales</taxon>
        <taxon>Agaricineae</taxon>
        <taxon>Psathyrellaceae</taxon>
        <taxon>Candolleomyces</taxon>
    </lineage>
</organism>
<accession>A0A4V1Q471</accession>
<dbReference type="Proteomes" id="UP000290288">
    <property type="component" value="Unassembled WGS sequence"/>
</dbReference>
<protein>
    <submittedName>
        <fullName evidence="1">Uncharacterized protein</fullName>
    </submittedName>
</protein>
<keyword evidence="2" id="KW-1185">Reference proteome</keyword>
<evidence type="ECO:0000313" key="1">
    <source>
        <dbReference type="EMBL" id="RXW21068.1"/>
    </source>
</evidence>
<evidence type="ECO:0000313" key="2">
    <source>
        <dbReference type="Proteomes" id="UP000290288"/>
    </source>
</evidence>
<comment type="caution">
    <text evidence="1">The sequence shown here is derived from an EMBL/GenBank/DDBJ whole genome shotgun (WGS) entry which is preliminary data.</text>
</comment>
<proteinExistence type="predicted"/>
<sequence>MDDHLHSWADLERIRSLMTLKAWTNALVNKDQAIWTDITHLRKRVNYMHLTITHACEDASKEGAKFGSKLKHKENGKGKSVAATTIVDNDEDVEEVGISAISGTVDYESNSDMSCCLFCLSLPSLHWNALVWDCNDVPFAPADCLLDCGSQLVLISEAFVQRSNLPRVPLPRPIKINIMIPELPDSATSLKKKNEIVYTSGIALTISLPDNVWSLPFSTC</sequence>